<comment type="similarity">
    <text evidence="1">Belongs to the glycosyl hydrolase 3 family.</text>
</comment>
<dbReference type="InterPro" id="IPR013783">
    <property type="entry name" value="Ig-like_fold"/>
</dbReference>
<dbReference type="GO" id="GO:0008422">
    <property type="term" value="F:beta-glucosidase activity"/>
    <property type="evidence" value="ECO:0007669"/>
    <property type="project" value="TreeGrafter"/>
</dbReference>
<dbReference type="SMART" id="SM00758">
    <property type="entry name" value="PA14"/>
    <property type="match status" value="1"/>
</dbReference>
<dbReference type="InterPro" id="IPR036881">
    <property type="entry name" value="Glyco_hydro_3_C_sf"/>
</dbReference>
<dbReference type="InterPro" id="IPR011658">
    <property type="entry name" value="PA14_dom"/>
</dbReference>
<evidence type="ECO:0000256" key="1">
    <source>
        <dbReference type="ARBA" id="ARBA00005336"/>
    </source>
</evidence>
<dbReference type="Pfam" id="PF01915">
    <property type="entry name" value="Glyco_hydro_3_C"/>
    <property type="match status" value="1"/>
</dbReference>
<organism evidence="7 8">
    <name type="scientific">Rhizobium lusitanum</name>
    <dbReference type="NCBI Taxonomy" id="293958"/>
    <lineage>
        <taxon>Bacteria</taxon>
        <taxon>Pseudomonadati</taxon>
        <taxon>Pseudomonadota</taxon>
        <taxon>Alphaproteobacteria</taxon>
        <taxon>Hyphomicrobiales</taxon>
        <taxon>Rhizobiaceae</taxon>
        <taxon>Rhizobium/Agrobacterium group</taxon>
        <taxon>Rhizobium</taxon>
    </lineage>
</organism>
<dbReference type="SUPFAM" id="SSF52279">
    <property type="entry name" value="Beta-D-glucan exohydrolase, C-terminal domain"/>
    <property type="match status" value="1"/>
</dbReference>
<dbReference type="PANTHER" id="PTHR42715:SF3">
    <property type="entry name" value="BETA-GLUCOSIDASE B-RELATED"/>
    <property type="match status" value="1"/>
</dbReference>
<dbReference type="Gene3D" id="2.60.40.10">
    <property type="entry name" value="Immunoglobulins"/>
    <property type="match status" value="1"/>
</dbReference>
<dbReference type="GO" id="GO:0009251">
    <property type="term" value="P:glucan catabolic process"/>
    <property type="evidence" value="ECO:0007669"/>
    <property type="project" value="TreeGrafter"/>
</dbReference>
<evidence type="ECO:0000313" key="7">
    <source>
        <dbReference type="EMBL" id="SCB38602.1"/>
    </source>
</evidence>
<dbReference type="Gene3D" id="2.60.120.260">
    <property type="entry name" value="Galactose-binding domain-like"/>
    <property type="match status" value="1"/>
</dbReference>
<dbReference type="SMART" id="SM01217">
    <property type="entry name" value="Fn3_like"/>
    <property type="match status" value="1"/>
</dbReference>
<gene>
    <name evidence="7" type="ORF">GA0061101_11124</name>
</gene>
<dbReference type="Gene3D" id="3.40.50.1700">
    <property type="entry name" value="Glycoside hydrolase family 3 C-terminal domain"/>
    <property type="match status" value="1"/>
</dbReference>
<protein>
    <recommendedName>
        <fullName evidence="5">Beta-D-glucoside glucohydrolase</fullName>
    </recommendedName>
    <alternativeName>
        <fullName evidence="3">Cellobiase</fullName>
    </alternativeName>
    <alternativeName>
        <fullName evidence="4">Gentiobiase</fullName>
    </alternativeName>
</protein>
<reference evidence="7 8" key="1">
    <citation type="submission" date="2016-08" db="EMBL/GenBank/DDBJ databases">
        <authorList>
            <person name="Seilhamer J.J."/>
        </authorList>
    </citation>
    <scope>NUCLEOTIDE SEQUENCE [LARGE SCALE GENOMIC DNA]</scope>
    <source>
        <strain evidence="7 8">P1-7</strain>
    </source>
</reference>
<sequence>MDGSTDDADLTSFPNMHIEMPDLGTVSVEIEEAEKMTDTRALLDNMTLAEQVSLLSGDTFWSLPPIDRLGVGRLRLTDGPNGARGAGSFVGGVTAAAFPVGIAIGASWNPDLAREIGSALGDEVLSKGAHVSLAPTVNIQRSVTNGRNFECFSEDPILTAELAVGYIEGLQSKKVGATIKHFAGNESEIERTTISSDIDERTLREVYLIPFEAAVKRAKVWAVMSSYNKLNGTYTAESHWLLNEVLRGGWGFNGVVMSDWFGSRSTAPTVNAGLDLEMPGPTRDRGSKLLAAIDAGEVSVETVRACVHNILTLMERTGAINDHREFKEYATNRPEHRALIRRAGAESAVLLQNDGILPLAQQGTVAIIGPNAKIAQIMGGGSAQLNPHYVVSPWQGLADALGEENVFYAQGCSNYRFQPLIENPTTFEFFQGRELAGEPVNVIEEPSSLGVWLPPVAGGTVDPHRFSARMRTVFTASEAGGYRVGLTSAGLGRVYVDGRLVVDAWASWTRGTTFFEEGCEEVVGEITLEAGRKYEVVAEYARHDHVNLYIAAIRVGIGRFSAEAEIAEAAAVAAKADHAVVFVGRTGDWDTEGSDLRGIALPGLQDQLVEAVIAANPNTIVVLQTGGPVEMPWLSSARAVLQCWYPGQEAGNAIADVLLGKAEPSGRLAQTFPVRWADNPTHTEDDAVYPGKNGHVRYDEGVFVGYRHYDRQDIKPLFPFGHGLGYSSFAMSELTVGLPDAAGAVTATLGLTNVSERPGSAVVQIYVGDVEASVPRPVKELKAFSKIALEPGEKRRLSFILDARTFAFFDTTERCWRIETGEFAVMAGFSATDIRLSGTVTQKGAVLAL</sequence>
<evidence type="ECO:0000256" key="2">
    <source>
        <dbReference type="ARBA" id="ARBA00022801"/>
    </source>
</evidence>
<dbReference type="InterPro" id="IPR050288">
    <property type="entry name" value="Cellulose_deg_GH3"/>
</dbReference>
<feature type="domain" description="PA14" evidence="6">
    <location>
        <begin position="420"/>
        <end position="571"/>
    </location>
</feature>
<dbReference type="PANTHER" id="PTHR42715">
    <property type="entry name" value="BETA-GLUCOSIDASE"/>
    <property type="match status" value="1"/>
</dbReference>
<dbReference type="SUPFAM" id="SSF51445">
    <property type="entry name" value="(Trans)glycosidases"/>
    <property type="match status" value="1"/>
</dbReference>
<dbReference type="PROSITE" id="PS51820">
    <property type="entry name" value="PA14"/>
    <property type="match status" value="1"/>
</dbReference>
<dbReference type="InterPro" id="IPR026891">
    <property type="entry name" value="Fn3-like"/>
</dbReference>
<accession>A0A1C3WEV5</accession>
<dbReference type="InterPro" id="IPR017853">
    <property type="entry name" value="GH"/>
</dbReference>
<dbReference type="InterPro" id="IPR036962">
    <property type="entry name" value="Glyco_hydro_3_N_sf"/>
</dbReference>
<dbReference type="PRINTS" id="PR00133">
    <property type="entry name" value="GLHYDRLASE3"/>
</dbReference>
<dbReference type="Pfam" id="PF14310">
    <property type="entry name" value="Fn3-like"/>
    <property type="match status" value="1"/>
</dbReference>
<dbReference type="AlphaFoldDB" id="A0A1C3WEV5"/>
<dbReference type="InterPro" id="IPR002772">
    <property type="entry name" value="Glyco_hydro_3_C"/>
</dbReference>
<proteinExistence type="inferred from homology"/>
<dbReference type="Pfam" id="PF00933">
    <property type="entry name" value="Glyco_hydro_3"/>
    <property type="match status" value="1"/>
</dbReference>
<dbReference type="Pfam" id="PF07691">
    <property type="entry name" value="PA14"/>
    <property type="match status" value="1"/>
</dbReference>
<dbReference type="Gene3D" id="3.20.20.300">
    <property type="entry name" value="Glycoside hydrolase, family 3, N-terminal domain"/>
    <property type="match status" value="1"/>
</dbReference>
<evidence type="ECO:0000313" key="8">
    <source>
        <dbReference type="Proteomes" id="UP000199205"/>
    </source>
</evidence>
<evidence type="ECO:0000256" key="4">
    <source>
        <dbReference type="ARBA" id="ARBA00032194"/>
    </source>
</evidence>
<name>A0A1C3WEV5_9HYPH</name>
<keyword evidence="2" id="KW-0378">Hydrolase</keyword>
<dbReference type="InterPro" id="IPR001764">
    <property type="entry name" value="Glyco_hydro_3_N"/>
</dbReference>
<dbReference type="Proteomes" id="UP000199205">
    <property type="component" value="Unassembled WGS sequence"/>
</dbReference>
<dbReference type="FunFam" id="2.60.40.10:FF:000495">
    <property type="entry name" value="Periplasmic beta-glucosidase"/>
    <property type="match status" value="1"/>
</dbReference>
<evidence type="ECO:0000259" key="6">
    <source>
        <dbReference type="PROSITE" id="PS51820"/>
    </source>
</evidence>
<dbReference type="EMBL" id="FMAF01000011">
    <property type="protein sequence ID" value="SCB38602.1"/>
    <property type="molecule type" value="Genomic_DNA"/>
</dbReference>
<evidence type="ECO:0000256" key="3">
    <source>
        <dbReference type="ARBA" id="ARBA00031448"/>
    </source>
</evidence>
<evidence type="ECO:0000256" key="5">
    <source>
        <dbReference type="ARBA" id="ARBA00032594"/>
    </source>
</evidence>
<dbReference type="InterPro" id="IPR037524">
    <property type="entry name" value="PA14/GLEYA"/>
</dbReference>